<sequence>MGRDVMTGGGVLSALEEVPAKKSLPPGYRFHPTDEELVSYYLKKKVLGKTFFDVIAEVEIYKHKPSDLQEYSKLKTRDKEWYFFGAMEKKYDSGNRMNRKTKEGFWKATGKDREVHGGNQLIGMIKTLVFHKGSAPKGRRTNWVIHEYRLVENNESPQDEEEQGEYVLCKLFCKNDIGPPTGNRYAVFVEEEWEEWDEKSLIHIGNVRAMEDHVPIDVDDNVNNEIQQENNQSERKCLIDLNELPKDIEMDDYESHKRKYVAEAPLPPKQYKRRRSSRGNSNNSSQSTTTTVETTNVRSCASLAEKDTVTALLELNVPEQVGVHEDLMKAETMIKFLQGELNALREENMELRKNSSRNYNIGQSSCRRKRT</sequence>
<keyword evidence="3" id="KW-0804">Transcription</keyword>
<dbReference type="Gramene" id="KFK24890">
    <property type="protein sequence ID" value="KFK24890"/>
    <property type="gene ID" value="AALP_AA8G037900"/>
</dbReference>
<dbReference type="OrthoDB" id="1042491at2759"/>
<dbReference type="InterPro" id="IPR036093">
    <property type="entry name" value="NAC_dom_sf"/>
</dbReference>
<dbReference type="eggNOG" id="ENOG502QWS8">
    <property type="taxonomic scope" value="Eukaryota"/>
</dbReference>
<accession>A0A087G4T8</accession>
<dbReference type="AlphaFoldDB" id="A0A087G4T8"/>
<dbReference type="Proteomes" id="UP000029120">
    <property type="component" value="Chromosome 8"/>
</dbReference>
<evidence type="ECO:0000259" key="7">
    <source>
        <dbReference type="PROSITE" id="PS51005"/>
    </source>
</evidence>
<evidence type="ECO:0000256" key="4">
    <source>
        <dbReference type="ARBA" id="ARBA00023242"/>
    </source>
</evidence>
<organism evidence="8 9">
    <name type="scientific">Arabis alpina</name>
    <name type="common">Alpine rock-cress</name>
    <dbReference type="NCBI Taxonomy" id="50452"/>
    <lineage>
        <taxon>Eukaryota</taxon>
        <taxon>Viridiplantae</taxon>
        <taxon>Streptophyta</taxon>
        <taxon>Embryophyta</taxon>
        <taxon>Tracheophyta</taxon>
        <taxon>Spermatophyta</taxon>
        <taxon>Magnoliopsida</taxon>
        <taxon>eudicotyledons</taxon>
        <taxon>Gunneridae</taxon>
        <taxon>Pentapetalae</taxon>
        <taxon>rosids</taxon>
        <taxon>malvids</taxon>
        <taxon>Brassicales</taxon>
        <taxon>Brassicaceae</taxon>
        <taxon>Arabideae</taxon>
        <taxon>Arabis</taxon>
    </lineage>
</organism>
<protein>
    <recommendedName>
        <fullName evidence="7">NAC domain-containing protein</fullName>
    </recommendedName>
</protein>
<reference evidence="9" key="1">
    <citation type="journal article" date="2015" name="Nat. Plants">
        <title>Genome expansion of Arabis alpina linked with retrotransposition and reduced symmetric DNA methylation.</title>
        <authorList>
            <person name="Willing E.M."/>
            <person name="Rawat V."/>
            <person name="Mandakova T."/>
            <person name="Maumus F."/>
            <person name="James G.V."/>
            <person name="Nordstroem K.J."/>
            <person name="Becker C."/>
            <person name="Warthmann N."/>
            <person name="Chica C."/>
            <person name="Szarzynska B."/>
            <person name="Zytnicki M."/>
            <person name="Albani M.C."/>
            <person name="Kiefer C."/>
            <person name="Bergonzi S."/>
            <person name="Castaings L."/>
            <person name="Mateos J.L."/>
            <person name="Berns M.C."/>
            <person name="Bujdoso N."/>
            <person name="Piofczyk T."/>
            <person name="de Lorenzo L."/>
            <person name="Barrero-Sicilia C."/>
            <person name="Mateos I."/>
            <person name="Piednoel M."/>
            <person name="Hagmann J."/>
            <person name="Chen-Min-Tao R."/>
            <person name="Iglesias-Fernandez R."/>
            <person name="Schuster S.C."/>
            <person name="Alonso-Blanco C."/>
            <person name="Roudier F."/>
            <person name="Carbonero P."/>
            <person name="Paz-Ares J."/>
            <person name="Davis S.J."/>
            <person name="Pecinka A."/>
            <person name="Quesneville H."/>
            <person name="Colot V."/>
            <person name="Lysak M.A."/>
            <person name="Weigel D."/>
            <person name="Coupland G."/>
            <person name="Schneeberger K."/>
        </authorList>
    </citation>
    <scope>NUCLEOTIDE SEQUENCE [LARGE SCALE GENOMIC DNA]</scope>
    <source>
        <strain evidence="9">cv. Pajares</strain>
    </source>
</reference>
<feature type="domain" description="NAC" evidence="7">
    <location>
        <begin position="24"/>
        <end position="174"/>
    </location>
</feature>
<evidence type="ECO:0000256" key="1">
    <source>
        <dbReference type="ARBA" id="ARBA00023015"/>
    </source>
</evidence>
<keyword evidence="4" id="KW-0539">Nucleus</keyword>
<dbReference type="EMBL" id="CM002876">
    <property type="protein sequence ID" value="KFK24890.1"/>
    <property type="molecule type" value="Genomic_DNA"/>
</dbReference>
<feature type="coiled-coil region" evidence="5">
    <location>
        <begin position="327"/>
        <end position="354"/>
    </location>
</feature>
<keyword evidence="5" id="KW-0175">Coiled coil</keyword>
<dbReference type="InterPro" id="IPR003441">
    <property type="entry name" value="NAC-dom"/>
</dbReference>
<evidence type="ECO:0000256" key="5">
    <source>
        <dbReference type="SAM" id="Coils"/>
    </source>
</evidence>
<feature type="compositionally biased region" description="Low complexity" evidence="6">
    <location>
        <begin position="278"/>
        <end position="295"/>
    </location>
</feature>
<evidence type="ECO:0000256" key="3">
    <source>
        <dbReference type="ARBA" id="ARBA00023163"/>
    </source>
</evidence>
<evidence type="ECO:0000256" key="2">
    <source>
        <dbReference type="ARBA" id="ARBA00023125"/>
    </source>
</evidence>
<dbReference type="PANTHER" id="PTHR31744">
    <property type="entry name" value="PROTEIN CUP-SHAPED COTYLEDON 2-RELATED"/>
    <property type="match status" value="1"/>
</dbReference>
<dbReference type="GO" id="GO:0006355">
    <property type="term" value="P:regulation of DNA-templated transcription"/>
    <property type="evidence" value="ECO:0007669"/>
    <property type="project" value="InterPro"/>
</dbReference>
<dbReference type="PROSITE" id="PS51005">
    <property type="entry name" value="NAC"/>
    <property type="match status" value="1"/>
</dbReference>
<evidence type="ECO:0000256" key="6">
    <source>
        <dbReference type="SAM" id="MobiDB-lite"/>
    </source>
</evidence>
<dbReference type="GO" id="GO:0003677">
    <property type="term" value="F:DNA binding"/>
    <property type="evidence" value="ECO:0007669"/>
    <property type="project" value="UniProtKB-KW"/>
</dbReference>
<gene>
    <name evidence="8" type="ordered locus">AALP_Aa8g037900</name>
</gene>
<dbReference type="SUPFAM" id="SSF101941">
    <property type="entry name" value="NAC domain"/>
    <property type="match status" value="1"/>
</dbReference>
<evidence type="ECO:0000313" key="9">
    <source>
        <dbReference type="Proteomes" id="UP000029120"/>
    </source>
</evidence>
<proteinExistence type="predicted"/>
<dbReference type="Pfam" id="PF02365">
    <property type="entry name" value="NAM"/>
    <property type="match status" value="1"/>
</dbReference>
<keyword evidence="1" id="KW-0805">Transcription regulation</keyword>
<feature type="region of interest" description="Disordered" evidence="6">
    <location>
        <begin position="259"/>
        <end position="295"/>
    </location>
</feature>
<dbReference type="Gene3D" id="2.170.150.80">
    <property type="entry name" value="NAC domain"/>
    <property type="match status" value="1"/>
</dbReference>
<dbReference type="PANTHER" id="PTHR31744:SF210">
    <property type="entry name" value="NAC DOMAIN-CONTAINING PROTEIN 86-LIKE"/>
    <property type="match status" value="1"/>
</dbReference>
<evidence type="ECO:0000313" key="8">
    <source>
        <dbReference type="EMBL" id="KFK24890.1"/>
    </source>
</evidence>
<keyword evidence="2" id="KW-0238">DNA-binding</keyword>
<keyword evidence="9" id="KW-1185">Reference proteome</keyword>
<name>A0A087G4T8_ARAAL</name>